<dbReference type="SMART" id="SM00382">
    <property type="entry name" value="AAA"/>
    <property type="match status" value="1"/>
</dbReference>
<dbReference type="InterPro" id="IPR050764">
    <property type="entry name" value="CbbQ/NirQ/NorQ/GpvN"/>
</dbReference>
<dbReference type="Gene3D" id="1.10.8.80">
    <property type="entry name" value="Magnesium chelatase subunit I, C-Terminal domain"/>
    <property type="match status" value="1"/>
</dbReference>
<dbReference type="Pfam" id="PF07726">
    <property type="entry name" value="AAA_3"/>
    <property type="match status" value="1"/>
</dbReference>
<dbReference type="CDD" id="cd00009">
    <property type="entry name" value="AAA"/>
    <property type="match status" value="1"/>
</dbReference>
<evidence type="ECO:0000313" key="3">
    <source>
        <dbReference type="Proteomes" id="UP000318834"/>
    </source>
</evidence>
<dbReference type="GO" id="GO:0005524">
    <property type="term" value="F:ATP binding"/>
    <property type="evidence" value="ECO:0007669"/>
    <property type="project" value="InterPro"/>
</dbReference>
<comment type="caution">
    <text evidence="2">The sequence shown here is derived from an EMBL/GenBank/DDBJ whole genome shotgun (WGS) entry which is preliminary data.</text>
</comment>
<evidence type="ECO:0000259" key="1">
    <source>
        <dbReference type="SMART" id="SM00382"/>
    </source>
</evidence>
<proteinExistence type="predicted"/>
<dbReference type="AlphaFoldDB" id="A0A537IUD8"/>
<dbReference type="Proteomes" id="UP000318834">
    <property type="component" value="Unassembled WGS sequence"/>
</dbReference>
<gene>
    <name evidence="2" type="ORF">E6H05_07305</name>
</gene>
<dbReference type="InterPro" id="IPR027417">
    <property type="entry name" value="P-loop_NTPase"/>
</dbReference>
<dbReference type="PANTHER" id="PTHR42759">
    <property type="entry name" value="MOXR FAMILY PROTEIN"/>
    <property type="match status" value="1"/>
</dbReference>
<dbReference type="GO" id="GO:0016887">
    <property type="term" value="F:ATP hydrolysis activity"/>
    <property type="evidence" value="ECO:0007669"/>
    <property type="project" value="InterPro"/>
</dbReference>
<evidence type="ECO:0000313" key="2">
    <source>
        <dbReference type="EMBL" id="TMI74933.1"/>
    </source>
</evidence>
<dbReference type="InterPro" id="IPR011703">
    <property type="entry name" value="ATPase_AAA-3"/>
</dbReference>
<dbReference type="PIRSF" id="PIRSF002849">
    <property type="entry name" value="AAA_ATPase_chaperone_MoxR_prd"/>
    <property type="match status" value="1"/>
</dbReference>
<dbReference type="InterPro" id="IPR041628">
    <property type="entry name" value="ChlI/MoxR_AAA_lid"/>
</dbReference>
<dbReference type="SUPFAM" id="SSF52540">
    <property type="entry name" value="P-loop containing nucleoside triphosphate hydrolases"/>
    <property type="match status" value="1"/>
</dbReference>
<organism evidence="2 3">
    <name type="scientific">Candidatus Segetimicrobium genomatis</name>
    <dbReference type="NCBI Taxonomy" id="2569760"/>
    <lineage>
        <taxon>Bacteria</taxon>
        <taxon>Bacillati</taxon>
        <taxon>Candidatus Sysuimicrobiota</taxon>
        <taxon>Candidatus Sysuimicrobiia</taxon>
        <taxon>Candidatus Sysuimicrobiales</taxon>
        <taxon>Candidatus Segetimicrobiaceae</taxon>
        <taxon>Candidatus Segetimicrobium</taxon>
    </lineage>
</organism>
<dbReference type="Gene3D" id="3.40.50.300">
    <property type="entry name" value="P-loop containing nucleotide triphosphate hydrolases"/>
    <property type="match status" value="1"/>
</dbReference>
<sequence length="300" mass="32436">MTGNLERVVVGKRPELELAVAVLLAGGHLLLQDVPGVGKTVLARALARSIGGTFKRVQATPDLLPSDITGGMVYDAGRGTLRFVPGPVFANVVLADELNRATPRTQAAFLEAMGEAQVSVEGTAYPLPQPFFLIATLNPMEHHGTYPLPEGQLDRFLVSMSLGYPRLDDEVEVIVRQQLTHPLDSLHPVVTPAEVLSWQREVRAVRVDRSLMSYTAEIVAATRTHPEVALGASPRASVGLVRLAQAWALQDGREFVLPDDIKRLAPHALAHRLMVRSRTVSAVAVVEDILSGTPVPVRSQ</sequence>
<name>A0A537IUD8_9BACT</name>
<dbReference type="Pfam" id="PF17863">
    <property type="entry name" value="AAA_lid_2"/>
    <property type="match status" value="1"/>
</dbReference>
<feature type="domain" description="AAA+ ATPase" evidence="1">
    <location>
        <begin position="25"/>
        <end position="168"/>
    </location>
</feature>
<dbReference type="InterPro" id="IPR003593">
    <property type="entry name" value="AAA+_ATPase"/>
</dbReference>
<accession>A0A537IUD8</accession>
<protein>
    <submittedName>
        <fullName evidence="2">MoxR family ATPase</fullName>
    </submittedName>
</protein>
<dbReference type="EMBL" id="VBAP01000050">
    <property type="protein sequence ID" value="TMI74933.1"/>
    <property type="molecule type" value="Genomic_DNA"/>
</dbReference>
<reference evidence="2 3" key="1">
    <citation type="journal article" date="2019" name="Nat. Microbiol.">
        <title>Mediterranean grassland soil C-N compound turnover is dependent on rainfall and depth, and is mediated by genomically divergent microorganisms.</title>
        <authorList>
            <person name="Diamond S."/>
            <person name="Andeer P.F."/>
            <person name="Li Z."/>
            <person name="Crits-Christoph A."/>
            <person name="Burstein D."/>
            <person name="Anantharaman K."/>
            <person name="Lane K.R."/>
            <person name="Thomas B.C."/>
            <person name="Pan C."/>
            <person name="Northen T.R."/>
            <person name="Banfield J.F."/>
        </authorList>
    </citation>
    <scope>NUCLEOTIDE SEQUENCE [LARGE SCALE GENOMIC DNA]</scope>
    <source>
        <strain evidence="2">NP_8</strain>
    </source>
</reference>
<dbReference type="PANTHER" id="PTHR42759:SF5">
    <property type="entry name" value="METHANOL DEHYDROGENASE REGULATOR"/>
    <property type="match status" value="1"/>
</dbReference>